<gene>
    <name evidence="1" type="ORF">GCM10023187_54590</name>
</gene>
<organism evidence="1 2">
    <name type="scientific">Nibrella viscosa</name>
    <dbReference type="NCBI Taxonomy" id="1084524"/>
    <lineage>
        <taxon>Bacteria</taxon>
        <taxon>Pseudomonadati</taxon>
        <taxon>Bacteroidota</taxon>
        <taxon>Cytophagia</taxon>
        <taxon>Cytophagales</taxon>
        <taxon>Spirosomataceae</taxon>
        <taxon>Nibrella</taxon>
    </lineage>
</organism>
<proteinExistence type="predicted"/>
<accession>A0ABP8L0Q4</accession>
<sequence length="54" mass="6474">MPLKDSIRDMIRLQRDYDLSDELFWEVFNNRVLLNKKINVEEFLRDVYGQGGLA</sequence>
<name>A0ABP8L0Q4_9BACT</name>
<protein>
    <submittedName>
        <fullName evidence="1">Uncharacterized protein</fullName>
    </submittedName>
</protein>
<dbReference type="Proteomes" id="UP001500936">
    <property type="component" value="Unassembled WGS sequence"/>
</dbReference>
<comment type="caution">
    <text evidence="1">The sequence shown here is derived from an EMBL/GenBank/DDBJ whole genome shotgun (WGS) entry which is preliminary data.</text>
</comment>
<evidence type="ECO:0000313" key="2">
    <source>
        <dbReference type="Proteomes" id="UP001500936"/>
    </source>
</evidence>
<dbReference type="EMBL" id="BAABHB010000019">
    <property type="protein sequence ID" value="GAA4419856.1"/>
    <property type="molecule type" value="Genomic_DNA"/>
</dbReference>
<reference evidence="2" key="1">
    <citation type="journal article" date="2019" name="Int. J. Syst. Evol. Microbiol.">
        <title>The Global Catalogue of Microorganisms (GCM) 10K type strain sequencing project: providing services to taxonomists for standard genome sequencing and annotation.</title>
        <authorList>
            <consortium name="The Broad Institute Genomics Platform"/>
            <consortium name="The Broad Institute Genome Sequencing Center for Infectious Disease"/>
            <person name="Wu L."/>
            <person name="Ma J."/>
        </authorList>
    </citation>
    <scope>NUCLEOTIDE SEQUENCE [LARGE SCALE GENOMIC DNA]</scope>
    <source>
        <strain evidence="2">JCM 17925</strain>
    </source>
</reference>
<keyword evidence="2" id="KW-1185">Reference proteome</keyword>
<evidence type="ECO:0000313" key="1">
    <source>
        <dbReference type="EMBL" id="GAA4419856.1"/>
    </source>
</evidence>
<dbReference type="RefSeq" id="WP_345271245.1">
    <property type="nucleotide sequence ID" value="NZ_BAABHB010000019.1"/>
</dbReference>